<evidence type="ECO:0000256" key="1">
    <source>
        <dbReference type="SAM" id="MobiDB-lite"/>
    </source>
</evidence>
<feature type="compositionally biased region" description="Basic and acidic residues" evidence="1">
    <location>
        <begin position="155"/>
        <end position="164"/>
    </location>
</feature>
<evidence type="ECO:0000313" key="3">
    <source>
        <dbReference type="Proteomes" id="UP000824998"/>
    </source>
</evidence>
<reference evidence="2" key="1">
    <citation type="journal article" date="2021" name="IMA Fungus">
        <title>Genomic characterization of three marine fungi, including Emericellopsis atlantica sp. nov. with signatures of a generalist lifestyle and marine biomass degradation.</title>
        <authorList>
            <person name="Hagestad O.C."/>
            <person name="Hou L."/>
            <person name="Andersen J.H."/>
            <person name="Hansen E.H."/>
            <person name="Altermark B."/>
            <person name="Li C."/>
            <person name="Kuhnert E."/>
            <person name="Cox R.J."/>
            <person name="Crous P.W."/>
            <person name="Spatafora J.W."/>
            <person name="Lail K."/>
            <person name="Amirebrahimi M."/>
            <person name="Lipzen A."/>
            <person name="Pangilinan J."/>
            <person name="Andreopoulos W."/>
            <person name="Hayes R.D."/>
            <person name="Ng V."/>
            <person name="Grigoriev I.V."/>
            <person name="Jackson S.A."/>
            <person name="Sutton T.D.S."/>
            <person name="Dobson A.D.W."/>
            <person name="Rama T."/>
        </authorList>
    </citation>
    <scope>NUCLEOTIDE SEQUENCE</scope>
    <source>
        <strain evidence="2">TRa018bII</strain>
    </source>
</reference>
<protein>
    <submittedName>
        <fullName evidence="2">Uncharacterized protein</fullName>
    </submittedName>
</protein>
<evidence type="ECO:0000313" key="2">
    <source>
        <dbReference type="EMBL" id="KAG9228231.1"/>
    </source>
</evidence>
<proteinExistence type="predicted"/>
<accession>A0A9P7Y6T7</accession>
<comment type="caution">
    <text evidence="2">The sequence shown here is derived from an EMBL/GenBank/DDBJ whole genome shotgun (WGS) entry which is preliminary data.</text>
</comment>
<feature type="compositionally biased region" description="Basic residues" evidence="1">
    <location>
        <begin position="145"/>
        <end position="154"/>
    </location>
</feature>
<feature type="region of interest" description="Disordered" evidence="1">
    <location>
        <begin position="138"/>
        <end position="200"/>
    </location>
</feature>
<keyword evidence="3" id="KW-1185">Reference proteome</keyword>
<organism evidence="2 3">
    <name type="scientific">Amylocarpus encephaloides</name>
    <dbReference type="NCBI Taxonomy" id="45428"/>
    <lineage>
        <taxon>Eukaryota</taxon>
        <taxon>Fungi</taxon>
        <taxon>Dikarya</taxon>
        <taxon>Ascomycota</taxon>
        <taxon>Pezizomycotina</taxon>
        <taxon>Leotiomycetes</taxon>
        <taxon>Helotiales</taxon>
        <taxon>Helotiales incertae sedis</taxon>
        <taxon>Amylocarpus</taxon>
    </lineage>
</organism>
<feature type="non-terminal residue" evidence="2">
    <location>
        <position position="1"/>
    </location>
</feature>
<gene>
    <name evidence="2" type="ORF">BJ875DRAFT_389824</name>
</gene>
<dbReference type="Proteomes" id="UP000824998">
    <property type="component" value="Unassembled WGS sequence"/>
</dbReference>
<dbReference type="OrthoDB" id="5425890at2759"/>
<dbReference type="EMBL" id="MU252011">
    <property type="protein sequence ID" value="KAG9228231.1"/>
    <property type="molecule type" value="Genomic_DNA"/>
</dbReference>
<sequence length="218" mass="24142">ATTGLFPLSRDRVLRRTPKSPAQLIAPALGELRRDFDLPDHVPQTPTTLVSAEGFILSHNLIKRDTSTLDETSTLRKLANAGQKAIAYCALLQHKKQLLKKINSEAKVRRSTKSIVLSKGQGKVMSFKDIVVARAERAAKDVKGKGRRDRKRKSVLLDEGKPESDLEPNPSTGKRARKRTSIANAHQLEPTPEPEPVSQLEQIIVSPETWSAPVAQMY</sequence>
<dbReference type="AlphaFoldDB" id="A0A9P7Y6T7"/>
<name>A0A9P7Y6T7_9HELO</name>